<dbReference type="SMART" id="SM00304">
    <property type="entry name" value="HAMP"/>
    <property type="match status" value="1"/>
</dbReference>
<dbReference type="Gene3D" id="6.10.340.10">
    <property type="match status" value="1"/>
</dbReference>
<accession>A0ABW6S1W5</accession>
<keyword evidence="5" id="KW-0808">Transferase</keyword>
<comment type="caution">
    <text evidence="16">The sequence shown here is derived from an EMBL/GenBank/DDBJ whole genome shotgun (WGS) entry which is preliminary data.</text>
</comment>
<dbReference type="SUPFAM" id="SSF55874">
    <property type="entry name" value="ATPase domain of HSP90 chaperone/DNA topoisomerase II/histidine kinase"/>
    <property type="match status" value="1"/>
</dbReference>
<evidence type="ECO:0000256" key="10">
    <source>
        <dbReference type="ARBA" id="ARBA00022989"/>
    </source>
</evidence>
<feature type="domain" description="HAMP" evidence="15">
    <location>
        <begin position="321"/>
        <end position="388"/>
    </location>
</feature>
<feature type="transmembrane region" description="Helical" evidence="13">
    <location>
        <begin position="20"/>
        <end position="38"/>
    </location>
</feature>
<dbReference type="Pfam" id="PF02518">
    <property type="entry name" value="HATPase_c"/>
    <property type="match status" value="1"/>
</dbReference>
<keyword evidence="10 13" id="KW-1133">Transmembrane helix</keyword>
<dbReference type="InterPro" id="IPR003594">
    <property type="entry name" value="HATPase_dom"/>
</dbReference>
<dbReference type="EC" id="2.7.13.3" evidence="3"/>
<dbReference type="SMART" id="SM00387">
    <property type="entry name" value="HATPase_c"/>
    <property type="match status" value="1"/>
</dbReference>
<evidence type="ECO:0000259" key="15">
    <source>
        <dbReference type="PROSITE" id="PS50885"/>
    </source>
</evidence>
<sequence>MGTGPRPWQRNLSNLSVTSKVGIVLLLPVVLASVFAVLRIRDELGTISQLNTATQQAQIIRPLLDFGSAADDLAVAAGTGGVGDHIGQATLDQVSARFDQAAATLQSALPLARVDQQVSTEITDALSTGRGMRNSLHGSAAQVVGTQADEVATHISNAVTTLITPKETVLERYYTQLGDLTIARRMFLQQQLIIGSGEISNNPAMRAQALTATGSELTMINQYAVVQPTSAYKPDILLDAQQTRLRALSQSSAEPMMIAGVNDSLQRSTATYTEAINHVADLITSGLSHTSIDARSTVLRDVASVVLTLLAGLALALAVARSLVVPVRRLRRGALQVAHVDLPAELSVVREGGATPEILPVDVQTTEEIGQLARAVDDMHRQALHLAADQARLRLLISSMFETLSRRSQSLVEQQLTLIEDLERDEENPGRLQSLFRLDHLATRMRRNGDNLLVLAGTALRRGQLPPVPLSDMLWSAVSQVEDYQRVEIGAVPDGIVAGEPAVDIEHLLAELIDNSLRYSPPSTPVAVSVSAAPEGGYLIEITDRGLGMSGDDLHEINDRLASGGEVTVETARRMGLYVVGRLAKRHTVTVSLRRTSTMAQQPGITATIHLPKSLIVSDKPESGEFPGAPLPAAPTSTAAHAAPEEIPAPVPLFGSSASVTPLPQRRPAREDSGDSATPEKSPVADNRPTGLFISQHDPEPVPDDEPTGLFVSHQDPEPVADGVIGYQPQEQEQNPFAHAGETARDPWAVPDRSALSAADRDEDDDEPVVQDWSNSASSWTPPESVSAEQDWATEEPQYQQGPDVARWKSGDAWSGAVRWEETGSEPAQQFWADARPEPSPASEQPWGRTDSANSTTESGPGISGEQILRPRRRRPAPEPWPSGEFPPVPTNVPASAPAEPARAPSWESEPADLWAQTATLPVQQPGAPEPAESPIYQRMVSEWLVEPSANETGAAWSSPADAGWAAAEEASKPTMDHRTSGGLPIRNPGAQLVPGGLTPPADTGAPDPEEIRSNLSRHLSGVRSGRAGLASYGDENGYNGTRSGGGLEHHDAQYNDGGHV</sequence>
<comment type="catalytic activity">
    <reaction evidence="1">
        <text>ATP + protein L-histidine = ADP + protein N-phospho-L-histidine.</text>
        <dbReference type="EC" id="2.7.13.3"/>
    </reaction>
</comment>
<feature type="compositionally biased region" description="Polar residues" evidence="12">
    <location>
        <begin position="772"/>
        <end position="788"/>
    </location>
</feature>
<feature type="compositionally biased region" description="Low complexity" evidence="12">
    <location>
        <begin position="954"/>
        <end position="969"/>
    </location>
</feature>
<evidence type="ECO:0000256" key="13">
    <source>
        <dbReference type="SAM" id="Phobius"/>
    </source>
</evidence>
<protein>
    <recommendedName>
        <fullName evidence="3">histidine kinase</fullName>
        <ecNumber evidence="3">2.7.13.3</ecNumber>
    </recommendedName>
</protein>
<evidence type="ECO:0000256" key="12">
    <source>
        <dbReference type="SAM" id="MobiDB-lite"/>
    </source>
</evidence>
<dbReference type="RefSeq" id="WP_387404277.1">
    <property type="nucleotide sequence ID" value="NZ_JBIAQY010000005.1"/>
</dbReference>
<dbReference type="PROSITE" id="PS50885">
    <property type="entry name" value="HAMP"/>
    <property type="match status" value="1"/>
</dbReference>
<keyword evidence="4" id="KW-0597">Phosphoprotein</keyword>
<keyword evidence="8" id="KW-0418">Kinase</keyword>
<evidence type="ECO:0000256" key="5">
    <source>
        <dbReference type="ARBA" id="ARBA00022679"/>
    </source>
</evidence>
<dbReference type="Gene3D" id="3.30.565.10">
    <property type="entry name" value="Histidine kinase-like ATPase, C-terminal domain"/>
    <property type="match status" value="1"/>
</dbReference>
<feature type="compositionally biased region" description="Pro residues" evidence="12">
    <location>
        <begin position="878"/>
        <end position="891"/>
    </location>
</feature>
<feature type="compositionally biased region" description="Low complexity" evidence="12">
    <location>
        <begin position="634"/>
        <end position="648"/>
    </location>
</feature>
<evidence type="ECO:0000256" key="9">
    <source>
        <dbReference type="ARBA" id="ARBA00022840"/>
    </source>
</evidence>
<gene>
    <name evidence="16" type="ORF">ACFYXQ_17600</name>
</gene>
<dbReference type="PANTHER" id="PTHR44936">
    <property type="entry name" value="SENSOR PROTEIN CREC"/>
    <property type="match status" value="1"/>
</dbReference>
<organism evidence="16 17">
    <name type="scientific">Nocardia jiangxiensis</name>
    <dbReference type="NCBI Taxonomy" id="282685"/>
    <lineage>
        <taxon>Bacteria</taxon>
        <taxon>Bacillati</taxon>
        <taxon>Actinomycetota</taxon>
        <taxon>Actinomycetes</taxon>
        <taxon>Mycobacteriales</taxon>
        <taxon>Nocardiaceae</taxon>
        <taxon>Nocardia</taxon>
    </lineage>
</organism>
<dbReference type="PANTHER" id="PTHR44936:SF9">
    <property type="entry name" value="SENSOR PROTEIN CREC"/>
    <property type="match status" value="1"/>
</dbReference>
<feature type="domain" description="Histidine kinase" evidence="14">
    <location>
        <begin position="505"/>
        <end position="615"/>
    </location>
</feature>
<reference evidence="16 17" key="1">
    <citation type="submission" date="2024-10" db="EMBL/GenBank/DDBJ databases">
        <title>The Natural Products Discovery Center: Release of the First 8490 Sequenced Strains for Exploring Actinobacteria Biosynthetic Diversity.</title>
        <authorList>
            <person name="Kalkreuter E."/>
            <person name="Kautsar S.A."/>
            <person name="Yang D."/>
            <person name="Bader C.D."/>
            <person name="Teijaro C.N."/>
            <person name="Fluegel L."/>
            <person name="Davis C.M."/>
            <person name="Simpson J.R."/>
            <person name="Lauterbach L."/>
            <person name="Steele A.D."/>
            <person name="Gui C."/>
            <person name="Meng S."/>
            <person name="Li G."/>
            <person name="Viehrig K."/>
            <person name="Ye F."/>
            <person name="Su P."/>
            <person name="Kiefer A.F."/>
            <person name="Nichols A."/>
            <person name="Cepeda A.J."/>
            <person name="Yan W."/>
            <person name="Fan B."/>
            <person name="Jiang Y."/>
            <person name="Adhikari A."/>
            <person name="Zheng C.-J."/>
            <person name="Schuster L."/>
            <person name="Cowan T.M."/>
            <person name="Smanski M.J."/>
            <person name="Chevrette M.G."/>
            <person name="De Carvalho L.P.S."/>
            <person name="Shen B."/>
        </authorList>
    </citation>
    <scope>NUCLEOTIDE SEQUENCE [LARGE SCALE GENOMIC DNA]</scope>
    <source>
        <strain evidence="16 17">NPDC002593</strain>
    </source>
</reference>
<name>A0ABW6S1W5_9NOCA</name>
<keyword evidence="6 13" id="KW-0812">Transmembrane</keyword>
<dbReference type="PROSITE" id="PS50109">
    <property type="entry name" value="HIS_KIN"/>
    <property type="match status" value="1"/>
</dbReference>
<proteinExistence type="predicted"/>
<dbReference type="InterPro" id="IPR003660">
    <property type="entry name" value="HAMP_dom"/>
</dbReference>
<evidence type="ECO:0000256" key="3">
    <source>
        <dbReference type="ARBA" id="ARBA00012438"/>
    </source>
</evidence>
<dbReference type="InterPro" id="IPR005467">
    <property type="entry name" value="His_kinase_dom"/>
</dbReference>
<evidence type="ECO:0000313" key="17">
    <source>
        <dbReference type="Proteomes" id="UP001601992"/>
    </source>
</evidence>
<dbReference type="GO" id="GO:0005524">
    <property type="term" value="F:ATP binding"/>
    <property type="evidence" value="ECO:0007669"/>
    <property type="project" value="UniProtKB-KW"/>
</dbReference>
<dbReference type="EMBL" id="JBIAQY010000005">
    <property type="protein sequence ID" value="MFF3569588.1"/>
    <property type="molecule type" value="Genomic_DNA"/>
</dbReference>
<dbReference type="Proteomes" id="UP001601992">
    <property type="component" value="Unassembled WGS sequence"/>
</dbReference>
<feature type="region of interest" description="Disordered" evidence="12">
    <location>
        <begin position="951"/>
        <end position="1061"/>
    </location>
</feature>
<feature type="compositionally biased region" description="Low complexity" evidence="12">
    <location>
        <begin position="894"/>
        <end position="909"/>
    </location>
</feature>
<evidence type="ECO:0000256" key="8">
    <source>
        <dbReference type="ARBA" id="ARBA00022777"/>
    </source>
</evidence>
<evidence type="ECO:0000259" key="14">
    <source>
        <dbReference type="PROSITE" id="PS50109"/>
    </source>
</evidence>
<dbReference type="InterPro" id="IPR050980">
    <property type="entry name" value="2C_sensor_his_kinase"/>
</dbReference>
<dbReference type="CDD" id="cd06225">
    <property type="entry name" value="HAMP"/>
    <property type="match status" value="1"/>
</dbReference>
<feature type="compositionally biased region" description="Basic and acidic residues" evidence="12">
    <location>
        <begin position="970"/>
        <end position="980"/>
    </location>
</feature>
<keyword evidence="7" id="KW-0547">Nucleotide-binding</keyword>
<evidence type="ECO:0000256" key="6">
    <source>
        <dbReference type="ARBA" id="ARBA00022692"/>
    </source>
</evidence>
<dbReference type="InterPro" id="IPR036890">
    <property type="entry name" value="HATPase_C_sf"/>
</dbReference>
<keyword evidence="13" id="KW-0472">Membrane</keyword>
<evidence type="ECO:0000256" key="7">
    <source>
        <dbReference type="ARBA" id="ARBA00022741"/>
    </source>
</evidence>
<feature type="region of interest" description="Disordered" evidence="12">
    <location>
        <begin position="618"/>
        <end position="934"/>
    </location>
</feature>
<evidence type="ECO:0000256" key="4">
    <source>
        <dbReference type="ARBA" id="ARBA00022553"/>
    </source>
</evidence>
<feature type="transmembrane region" description="Helical" evidence="13">
    <location>
        <begin position="302"/>
        <end position="324"/>
    </location>
</feature>
<evidence type="ECO:0000313" key="16">
    <source>
        <dbReference type="EMBL" id="MFF3569588.1"/>
    </source>
</evidence>
<evidence type="ECO:0000256" key="2">
    <source>
        <dbReference type="ARBA" id="ARBA00004370"/>
    </source>
</evidence>
<keyword evidence="9 16" id="KW-0067">ATP-binding</keyword>
<comment type="subcellular location">
    <subcellularLocation>
        <location evidence="2">Membrane</location>
    </subcellularLocation>
</comment>
<keyword evidence="17" id="KW-1185">Reference proteome</keyword>
<evidence type="ECO:0000256" key="11">
    <source>
        <dbReference type="ARBA" id="ARBA00023012"/>
    </source>
</evidence>
<evidence type="ECO:0000256" key="1">
    <source>
        <dbReference type="ARBA" id="ARBA00000085"/>
    </source>
</evidence>
<keyword evidence="11" id="KW-0902">Two-component regulatory system</keyword>
<feature type="compositionally biased region" description="Basic and acidic residues" evidence="12">
    <location>
        <begin position="1048"/>
        <end position="1061"/>
    </location>
</feature>